<dbReference type="InterPro" id="IPR044244">
    <property type="entry name" value="TTC27/Emw1"/>
</dbReference>
<feature type="signal peptide" evidence="3">
    <location>
        <begin position="1"/>
        <end position="20"/>
    </location>
</feature>
<feature type="chain" id="PRO_5047309419" evidence="3">
    <location>
        <begin position="21"/>
        <end position="896"/>
    </location>
</feature>
<evidence type="ECO:0000256" key="2">
    <source>
        <dbReference type="ARBA" id="ARBA00022803"/>
    </source>
</evidence>
<evidence type="ECO:0000256" key="1">
    <source>
        <dbReference type="ARBA" id="ARBA00022737"/>
    </source>
</evidence>
<evidence type="ECO:0000313" key="4">
    <source>
        <dbReference type="EMBL" id="QGN18146.1"/>
    </source>
</evidence>
<proteinExistence type="predicted"/>
<reference evidence="4 5" key="1">
    <citation type="submission" date="2016-03" db="EMBL/GenBank/DDBJ databases">
        <title>How can Kluyveromyces marxianus grow so fast - potential evolutionary course in Saccharomyces Complex revealed by comparative genomics.</title>
        <authorList>
            <person name="Mo W."/>
            <person name="Lu W."/>
            <person name="Yang X."/>
            <person name="Qi J."/>
            <person name="Lv H."/>
        </authorList>
    </citation>
    <scope>NUCLEOTIDE SEQUENCE [LARGE SCALE GENOMIC DNA]</scope>
    <source>
        <strain evidence="4 5">FIM1</strain>
    </source>
</reference>
<keyword evidence="5" id="KW-1185">Reference proteome</keyword>
<dbReference type="SUPFAM" id="SSF48452">
    <property type="entry name" value="TPR-like"/>
    <property type="match status" value="1"/>
</dbReference>
<dbReference type="InterPro" id="IPR019734">
    <property type="entry name" value="TPR_rpt"/>
</dbReference>
<dbReference type="EMBL" id="CP015061">
    <property type="protein sequence ID" value="QGN18146.1"/>
    <property type="molecule type" value="Genomic_DNA"/>
</dbReference>
<evidence type="ECO:0000256" key="3">
    <source>
        <dbReference type="SAM" id="SignalP"/>
    </source>
</evidence>
<keyword evidence="2" id="KW-0802">TPR repeat</keyword>
<dbReference type="InterPro" id="IPR011990">
    <property type="entry name" value="TPR-like_helical_dom_sf"/>
</dbReference>
<dbReference type="Proteomes" id="UP000422736">
    <property type="component" value="Chromosome 7"/>
</dbReference>
<dbReference type="Gene3D" id="1.25.40.10">
    <property type="entry name" value="Tetratricopeptide repeat domain"/>
    <property type="match status" value="1"/>
</dbReference>
<dbReference type="Pfam" id="PF13181">
    <property type="entry name" value="TPR_8"/>
    <property type="match status" value="2"/>
</dbReference>
<accession>A0ABX6F130</accession>
<keyword evidence="3" id="KW-0732">Signal</keyword>
<sequence>MNALLHTHLLLSSDVSALSAYPDDTLTLATQKILSGLSHEVIEGIVSDVIALESNDRETTLKTLKGWTDSYVLSKHSAEESLLVAIAFLHCFIQNNFTGQATPTSSDTLVFGKEKLERTQRNVLASLLNVAGQPAYELCDDPVYLILALLILESLTDERSLFHPDWEHDAEITITKDIPSTKALAYWWRARAILVQLSLVSEPSGIHPIVASSILKSVDIAHAITKDLPNEATESLKKQLYTIYYLENCKCLLAIQTEHLCLPALTKAKKLTGFEFVLTGARAKRTKFQQVAHSGLIILAKSQSNENDTINNELPETFELNSDLLLEKPHFESIGAEPLDEQIIKKQKVDETNGFDDEKLLPVAVRQEFIPQALKDLDPNNQPALNQYDNIQLLLRLYTIRQTSPANNPMTEEELSALIARVLYQEGSKNWTVFSRALWERSIVETKKAKTIERGLLQMQSLVEELGLRITTKMIPDRVGSVESTQQRLKYIHQLPFIPRWSLDATLAEKYMSLGILRSAVEIYERLQMACEAALCYAAVGDEKLAEEILVKRIETNPEDARAYSILGDIRQDPALWEKSWEIGKYANAKNSLGRYYYNPPKESGLERDYTQALKHLNDSLSIFPLSFDTWYFYGCIGLECGKMNLAAEAFSRCVALDETHSLSWSNLSAAYVQLDKLKEAHSCLRRAISSDARKNWRIWDNYMIVSMKLGEWDEVLLAFRHLVDLRKDQGGETSVDLPILEKLVEILISSDYPTDSSQRLSHFQQSCLEFVCDILPSIVTTSVRLWKLVAKVELWRRRPWVALACHEKAFRAITHNPDLTIDEKIWNESVDVCEDLVAAYESLGEMEGKYGAGDVVCKNWNYKARSSIKTLMSRAKNYWEDSDGWDRLMDLKATL</sequence>
<gene>
    <name evidence="4" type="primary">EMW1</name>
    <name evidence="4" type="ORF">FIM1_4469</name>
</gene>
<protein>
    <submittedName>
        <fullName evidence="4">YNL313C</fullName>
    </submittedName>
</protein>
<organism evidence="4 5">
    <name type="scientific">Kluyveromyces marxianus</name>
    <name type="common">Yeast</name>
    <name type="synonym">Candida kefyr</name>
    <dbReference type="NCBI Taxonomy" id="4911"/>
    <lineage>
        <taxon>Eukaryota</taxon>
        <taxon>Fungi</taxon>
        <taxon>Dikarya</taxon>
        <taxon>Ascomycota</taxon>
        <taxon>Saccharomycotina</taxon>
        <taxon>Saccharomycetes</taxon>
        <taxon>Saccharomycetales</taxon>
        <taxon>Saccharomycetaceae</taxon>
        <taxon>Kluyveromyces</taxon>
    </lineage>
</organism>
<name>A0ABX6F130_KLUMA</name>
<dbReference type="PANTHER" id="PTHR16193:SF0">
    <property type="entry name" value="TETRATRICOPEPTIDE REPEAT PROTEIN 27"/>
    <property type="match status" value="1"/>
</dbReference>
<dbReference type="PANTHER" id="PTHR16193">
    <property type="entry name" value="TETRATRICOPEPTIDE REPEAT PROTEIN 27"/>
    <property type="match status" value="1"/>
</dbReference>
<evidence type="ECO:0000313" key="5">
    <source>
        <dbReference type="Proteomes" id="UP000422736"/>
    </source>
</evidence>
<keyword evidence="1" id="KW-0677">Repeat</keyword>